<dbReference type="InterPro" id="IPR053926">
    <property type="entry name" value="RecX_HTH_1st"/>
</dbReference>
<dbReference type="Gene3D" id="1.10.10.10">
    <property type="entry name" value="Winged helix-like DNA-binding domain superfamily/Winged helix DNA-binding domain"/>
    <property type="match status" value="3"/>
</dbReference>
<proteinExistence type="inferred from homology"/>
<sequence length="219" mass="25632">MATITDISPQKKDQKRFNIFIDGAFAFGISADLRFEKKLKTGQTISEKDVKSLIAADQIERLLNKALKFLSFRPRSEQEIRVYLLRRGKLKDIEKSESEKKEYEKSIDEVILKLRGFSYLDDKEFASWWLDQRTKYKLSGGYLIKSELIQKGVDKEIIKEILDGLDEEKMALEVAKKKTISYKRLNKEELRIKLGQFLARRGFNWSTIKKVVDTLLKNQ</sequence>
<feature type="domain" description="RecX second three-helical" evidence="6">
    <location>
        <begin position="121"/>
        <end position="160"/>
    </location>
</feature>
<dbReference type="Proteomes" id="UP000178162">
    <property type="component" value="Unassembled WGS sequence"/>
</dbReference>
<evidence type="ECO:0000259" key="6">
    <source>
        <dbReference type="Pfam" id="PF02631"/>
    </source>
</evidence>
<organism evidence="9 10">
    <name type="scientific">Candidatus Woykebacteria bacterium RBG_16_39_9b</name>
    <dbReference type="NCBI Taxonomy" id="1802595"/>
    <lineage>
        <taxon>Bacteria</taxon>
        <taxon>Candidatus Woykeibacteriota</taxon>
    </lineage>
</organism>
<comment type="caution">
    <text evidence="9">The sequence shown here is derived from an EMBL/GenBank/DDBJ whole genome shotgun (WGS) entry which is preliminary data.</text>
</comment>
<evidence type="ECO:0000313" key="10">
    <source>
        <dbReference type="Proteomes" id="UP000178162"/>
    </source>
</evidence>
<evidence type="ECO:0000256" key="1">
    <source>
        <dbReference type="ARBA" id="ARBA00004496"/>
    </source>
</evidence>
<protein>
    <recommendedName>
        <fullName evidence="3 5">Regulatory protein RecX</fullName>
    </recommendedName>
</protein>
<evidence type="ECO:0000256" key="3">
    <source>
        <dbReference type="ARBA" id="ARBA00018111"/>
    </source>
</evidence>
<dbReference type="STRING" id="1802595.A2134_02660"/>
<dbReference type="PANTHER" id="PTHR33602:SF1">
    <property type="entry name" value="REGULATORY PROTEIN RECX FAMILY PROTEIN"/>
    <property type="match status" value="1"/>
</dbReference>
<dbReference type="GO" id="GO:0006282">
    <property type="term" value="P:regulation of DNA repair"/>
    <property type="evidence" value="ECO:0007669"/>
    <property type="project" value="UniProtKB-UniRule"/>
</dbReference>
<evidence type="ECO:0000256" key="2">
    <source>
        <dbReference type="ARBA" id="ARBA00009695"/>
    </source>
</evidence>
<dbReference type="InterPro" id="IPR036388">
    <property type="entry name" value="WH-like_DNA-bd_sf"/>
</dbReference>
<feature type="domain" description="RecX third three-helical" evidence="7">
    <location>
        <begin position="166"/>
        <end position="212"/>
    </location>
</feature>
<dbReference type="Pfam" id="PF02631">
    <property type="entry name" value="RecX_HTH2"/>
    <property type="match status" value="1"/>
</dbReference>
<dbReference type="PANTHER" id="PTHR33602">
    <property type="entry name" value="REGULATORY PROTEIN RECX FAMILY PROTEIN"/>
    <property type="match status" value="1"/>
</dbReference>
<comment type="subcellular location">
    <subcellularLocation>
        <location evidence="1 5">Cytoplasm</location>
    </subcellularLocation>
</comment>
<dbReference type="InterPro" id="IPR003783">
    <property type="entry name" value="Regulatory_RecX"/>
</dbReference>
<accession>A0A1G1WDF8</accession>
<comment type="similarity">
    <text evidence="2 5">Belongs to the RecX family.</text>
</comment>
<evidence type="ECO:0000259" key="7">
    <source>
        <dbReference type="Pfam" id="PF21981"/>
    </source>
</evidence>
<evidence type="ECO:0000256" key="4">
    <source>
        <dbReference type="ARBA" id="ARBA00022490"/>
    </source>
</evidence>
<evidence type="ECO:0000259" key="8">
    <source>
        <dbReference type="Pfam" id="PF21982"/>
    </source>
</evidence>
<name>A0A1G1WDF8_9BACT</name>
<feature type="domain" description="RecX first three-helical" evidence="8">
    <location>
        <begin position="64"/>
        <end position="88"/>
    </location>
</feature>
<dbReference type="InterPro" id="IPR053924">
    <property type="entry name" value="RecX_HTH_2nd"/>
</dbReference>
<gene>
    <name evidence="5" type="primary">recX</name>
    <name evidence="9" type="ORF">A2134_02660</name>
</gene>
<dbReference type="InterPro" id="IPR053925">
    <property type="entry name" value="RecX_HTH_3rd"/>
</dbReference>
<reference evidence="9 10" key="1">
    <citation type="journal article" date="2016" name="Nat. Commun.">
        <title>Thousands of microbial genomes shed light on interconnected biogeochemical processes in an aquifer system.</title>
        <authorList>
            <person name="Anantharaman K."/>
            <person name="Brown C.T."/>
            <person name="Hug L.A."/>
            <person name="Sharon I."/>
            <person name="Castelle C.J."/>
            <person name="Probst A.J."/>
            <person name="Thomas B.C."/>
            <person name="Singh A."/>
            <person name="Wilkins M.J."/>
            <person name="Karaoz U."/>
            <person name="Brodie E.L."/>
            <person name="Williams K.H."/>
            <person name="Hubbard S.S."/>
            <person name="Banfield J.F."/>
        </authorList>
    </citation>
    <scope>NUCLEOTIDE SEQUENCE [LARGE SCALE GENOMIC DNA]</scope>
</reference>
<dbReference type="EMBL" id="MHCR01000010">
    <property type="protein sequence ID" value="OGY25723.1"/>
    <property type="molecule type" value="Genomic_DNA"/>
</dbReference>
<dbReference type="AlphaFoldDB" id="A0A1G1WDF8"/>
<evidence type="ECO:0000313" key="9">
    <source>
        <dbReference type="EMBL" id="OGY25723.1"/>
    </source>
</evidence>
<evidence type="ECO:0000256" key="5">
    <source>
        <dbReference type="HAMAP-Rule" id="MF_01114"/>
    </source>
</evidence>
<dbReference type="HAMAP" id="MF_01114">
    <property type="entry name" value="RecX"/>
    <property type="match status" value="1"/>
</dbReference>
<dbReference type="GO" id="GO:0005737">
    <property type="term" value="C:cytoplasm"/>
    <property type="evidence" value="ECO:0007669"/>
    <property type="project" value="UniProtKB-SubCell"/>
</dbReference>
<keyword evidence="4 5" id="KW-0963">Cytoplasm</keyword>
<comment type="function">
    <text evidence="5">Modulates RecA activity.</text>
</comment>
<dbReference type="Pfam" id="PF21981">
    <property type="entry name" value="RecX_HTH3"/>
    <property type="match status" value="1"/>
</dbReference>
<dbReference type="Pfam" id="PF21982">
    <property type="entry name" value="RecX_HTH1"/>
    <property type="match status" value="1"/>
</dbReference>